<dbReference type="EMBL" id="CP042435">
    <property type="protein sequence ID" value="QEC68759.1"/>
    <property type="molecule type" value="Genomic_DNA"/>
</dbReference>
<feature type="transmembrane region" description="Helical" evidence="1">
    <location>
        <begin position="7"/>
        <end position="29"/>
    </location>
</feature>
<dbReference type="KEGG" id="pgin:FRZ67_16140"/>
<keyword evidence="1" id="KW-0812">Transmembrane</keyword>
<dbReference type="RefSeq" id="WP_147191106.1">
    <property type="nucleotide sequence ID" value="NZ_CP042435.1"/>
</dbReference>
<accession>A0A5B8VBW0</accession>
<evidence type="ECO:0000256" key="1">
    <source>
        <dbReference type="SAM" id="Phobius"/>
    </source>
</evidence>
<gene>
    <name evidence="2" type="ORF">FRZ67_16140</name>
</gene>
<sequence length="99" mass="11381">MRFDKNLIIILGVSVLSAFVCFLLMINVADRNDSGIIVILGWIFWLGIYTTLLPVFVNPKFARNWFEKDFFWATILLNAAHIILIIAAGYYAAKILNKW</sequence>
<dbReference type="AlphaFoldDB" id="A0A5B8VBW0"/>
<feature type="transmembrane region" description="Helical" evidence="1">
    <location>
        <begin position="35"/>
        <end position="58"/>
    </location>
</feature>
<organism evidence="2 3">
    <name type="scientific">Panacibacter ginsenosidivorans</name>
    <dbReference type="NCBI Taxonomy" id="1813871"/>
    <lineage>
        <taxon>Bacteria</taxon>
        <taxon>Pseudomonadati</taxon>
        <taxon>Bacteroidota</taxon>
        <taxon>Chitinophagia</taxon>
        <taxon>Chitinophagales</taxon>
        <taxon>Chitinophagaceae</taxon>
        <taxon>Panacibacter</taxon>
    </lineage>
</organism>
<name>A0A5B8VBW0_9BACT</name>
<evidence type="ECO:0000313" key="2">
    <source>
        <dbReference type="EMBL" id="QEC68759.1"/>
    </source>
</evidence>
<dbReference type="Proteomes" id="UP000321533">
    <property type="component" value="Chromosome"/>
</dbReference>
<keyword evidence="1" id="KW-1133">Transmembrane helix</keyword>
<keyword evidence="1" id="KW-0472">Membrane</keyword>
<proteinExistence type="predicted"/>
<evidence type="ECO:0000313" key="3">
    <source>
        <dbReference type="Proteomes" id="UP000321533"/>
    </source>
</evidence>
<keyword evidence="3" id="KW-1185">Reference proteome</keyword>
<feature type="transmembrane region" description="Helical" evidence="1">
    <location>
        <begin position="70"/>
        <end position="93"/>
    </location>
</feature>
<protein>
    <submittedName>
        <fullName evidence="2">Uncharacterized protein</fullName>
    </submittedName>
</protein>
<reference evidence="2 3" key="1">
    <citation type="journal article" date="2016" name="Int. J. Syst. Evol. Microbiol.">
        <title>Panacibacter ginsenosidivorans gen. nov., sp. nov., with ginsenoside converting activity isolated from soil of a ginseng field.</title>
        <authorList>
            <person name="Siddiqi M.Z."/>
            <person name="Muhammad Shafi S."/>
            <person name="Choi K.D."/>
            <person name="Im W.T."/>
        </authorList>
    </citation>
    <scope>NUCLEOTIDE SEQUENCE [LARGE SCALE GENOMIC DNA]</scope>
    <source>
        <strain evidence="2 3">Gsoil1550</strain>
    </source>
</reference>